<dbReference type="AlphaFoldDB" id="A0A934NGX7"/>
<dbReference type="Proteomes" id="UP000620075">
    <property type="component" value="Unassembled WGS sequence"/>
</dbReference>
<protein>
    <submittedName>
        <fullName evidence="1">Aminoglycoside/hydroxyurea antibiotic resistance kinase</fullName>
    </submittedName>
</protein>
<dbReference type="InterPro" id="IPR011009">
    <property type="entry name" value="Kinase-like_dom_sf"/>
</dbReference>
<evidence type="ECO:0000313" key="1">
    <source>
        <dbReference type="EMBL" id="MBJ7602767.1"/>
    </source>
</evidence>
<organism evidence="1 2">
    <name type="scientific">Candidatus Dormiibacter inghamiae</name>
    <dbReference type="NCBI Taxonomy" id="3127013"/>
    <lineage>
        <taxon>Bacteria</taxon>
        <taxon>Bacillati</taxon>
        <taxon>Candidatus Dormiibacterota</taxon>
        <taxon>Candidatus Dormibacteria</taxon>
        <taxon>Candidatus Dormibacterales</taxon>
        <taxon>Candidatus Dormibacteraceae</taxon>
        <taxon>Candidatus Dormiibacter</taxon>
    </lineage>
</organism>
<keyword evidence="1" id="KW-0418">Kinase</keyword>
<dbReference type="Gene3D" id="3.90.1200.10">
    <property type="match status" value="1"/>
</dbReference>
<dbReference type="GO" id="GO:0016773">
    <property type="term" value="F:phosphotransferase activity, alcohol group as acceptor"/>
    <property type="evidence" value="ECO:0007669"/>
    <property type="project" value="InterPro"/>
</dbReference>
<comment type="caution">
    <text evidence="1">The sequence shown here is derived from an EMBL/GenBank/DDBJ whole genome shotgun (WGS) entry which is preliminary data.</text>
</comment>
<dbReference type="Pfam" id="PF04655">
    <property type="entry name" value="APH_6_hur"/>
    <property type="match status" value="1"/>
</dbReference>
<gene>
    <name evidence="1" type="ORF">JF888_06190</name>
</gene>
<sequence length="289" mass="31516">MRNKALADGATKWLDDLPELVSSLEKERSITVGRPYDDSTEAFVAEATLNAGSPAVLKLLIPRGGDVARHEITVLRLANGEGCARLLKEDAERGALLLERLGRSLHQLGLPIGRRHEILCSTTAQVWRPAPGWGLPTGGDKGRWLVDFITTTWEEVGRPCSESAVNHALECAAHRIAAHDDEHAVLVHGDLHQWNALEWEGGFKLVDPDGLLAEAEYDLGIIMREDPAELLDGDPHERARWLALRSGLDATAIWEWGVVERVSTGLLGTKVGLQPAARELLAVADLVAE</sequence>
<dbReference type="SUPFAM" id="SSF56112">
    <property type="entry name" value="Protein kinase-like (PK-like)"/>
    <property type="match status" value="1"/>
</dbReference>
<dbReference type="GO" id="GO:0019748">
    <property type="term" value="P:secondary metabolic process"/>
    <property type="evidence" value="ECO:0007669"/>
    <property type="project" value="InterPro"/>
</dbReference>
<dbReference type="EMBL" id="JAEKNQ010000023">
    <property type="protein sequence ID" value="MBJ7602767.1"/>
    <property type="molecule type" value="Genomic_DNA"/>
</dbReference>
<accession>A0A934NGX7</accession>
<keyword evidence="1" id="KW-0808">Transferase</keyword>
<name>A0A934NGX7_9BACT</name>
<proteinExistence type="predicted"/>
<evidence type="ECO:0000313" key="2">
    <source>
        <dbReference type="Proteomes" id="UP000620075"/>
    </source>
</evidence>
<dbReference type="InterPro" id="IPR006748">
    <property type="entry name" value="NH2Glyco/OHUrea_AB-resist_kin"/>
</dbReference>
<reference evidence="1 2" key="1">
    <citation type="submission" date="2020-10" db="EMBL/GenBank/DDBJ databases">
        <title>Ca. Dormibacterota MAGs.</title>
        <authorList>
            <person name="Montgomery K."/>
        </authorList>
    </citation>
    <scope>NUCLEOTIDE SEQUENCE [LARGE SCALE GENOMIC DNA]</scope>
    <source>
        <strain evidence="1">SC8811_S16_3</strain>
    </source>
</reference>
<dbReference type="RefSeq" id="WP_338177656.1">
    <property type="nucleotide sequence ID" value="NZ_JAEKNQ010000023.1"/>
</dbReference>
<dbReference type="GO" id="GO:0016301">
    <property type="term" value="F:kinase activity"/>
    <property type="evidence" value="ECO:0007669"/>
    <property type="project" value="UniProtKB-KW"/>
</dbReference>